<dbReference type="PRINTS" id="PR01407">
    <property type="entry name" value="BUTYPHLNCDUF"/>
</dbReference>
<dbReference type="PANTHER" id="PTHR24103">
    <property type="entry name" value="E3 UBIQUITIN-PROTEIN LIGASE TRIM"/>
    <property type="match status" value="1"/>
</dbReference>
<dbReference type="Pfam" id="PF00622">
    <property type="entry name" value="SPRY"/>
    <property type="match status" value="1"/>
</dbReference>
<dbReference type="InterPro" id="IPR043136">
    <property type="entry name" value="B30.2/SPRY_sf"/>
</dbReference>
<gene>
    <name evidence="2" type="ORF">KC01_LOCUS19307</name>
</gene>
<dbReference type="Pfam" id="PF13765">
    <property type="entry name" value="PRY"/>
    <property type="match status" value="1"/>
</dbReference>
<sequence length="207" mass="23236">MLASETGPAESGLLLAQPRERGVQEYAVDITLDANTAHPRLLLSEDLKSVRCGERTQMLPDNPERFDRVVCVLGQQQISSGRHYWEVEVGGKTDWDLGVAKRTINRKGKLEVTPANGYWFLSLRDKKSCTFRTQPCTDVDLALNPQKIGVFVDYDNGQVSFYNVDAKIHIYTFNDWFDDVVLPFFSPCTNKQGKNQGPLTISQVPGP</sequence>
<organism evidence="2 3">
    <name type="scientific">Knipowitschia caucasica</name>
    <name type="common">Caucasian dwarf goby</name>
    <name type="synonym">Pomatoschistus caucasicus</name>
    <dbReference type="NCBI Taxonomy" id="637954"/>
    <lineage>
        <taxon>Eukaryota</taxon>
        <taxon>Metazoa</taxon>
        <taxon>Chordata</taxon>
        <taxon>Craniata</taxon>
        <taxon>Vertebrata</taxon>
        <taxon>Euteleostomi</taxon>
        <taxon>Actinopterygii</taxon>
        <taxon>Neopterygii</taxon>
        <taxon>Teleostei</taxon>
        <taxon>Neoteleostei</taxon>
        <taxon>Acanthomorphata</taxon>
        <taxon>Gobiaria</taxon>
        <taxon>Gobiiformes</taxon>
        <taxon>Gobioidei</taxon>
        <taxon>Gobiidae</taxon>
        <taxon>Gobiinae</taxon>
        <taxon>Knipowitschia</taxon>
    </lineage>
</organism>
<accession>A0AAV2KKX1</accession>
<dbReference type="EMBL" id="OZ035841">
    <property type="protein sequence ID" value="CAL1589686.1"/>
    <property type="molecule type" value="Genomic_DNA"/>
</dbReference>
<dbReference type="Gene3D" id="2.60.120.920">
    <property type="match status" value="1"/>
</dbReference>
<evidence type="ECO:0000313" key="2">
    <source>
        <dbReference type="EMBL" id="CAL1589686.1"/>
    </source>
</evidence>
<dbReference type="InterPro" id="IPR013320">
    <property type="entry name" value="ConA-like_dom_sf"/>
</dbReference>
<dbReference type="InterPro" id="IPR006574">
    <property type="entry name" value="PRY"/>
</dbReference>
<name>A0AAV2KKX1_KNICA</name>
<evidence type="ECO:0000259" key="1">
    <source>
        <dbReference type="PROSITE" id="PS50188"/>
    </source>
</evidence>
<dbReference type="SMART" id="SM00449">
    <property type="entry name" value="SPRY"/>
    <property type="match status" value="1"/>
</dbReference>
<dbReference type="InterPro" id="IPR001870">
    <property type="entry name" value="B30.2/SPRY"/>
</dbReference>
<dbReference type="SUPFAM" id="SSF49899">
    <property type="entry name" value="Concanavalin A-like lectins/glucanases"/>
    <property type="match status" value="1"/>
</dbReference>
<dbReference type="PROSITE" id="PS50188">
    <property type="entry name" value="B302_SPRY"/>
    <property type="match status" value="1"/>
</dbReference>
<dbReference type="Proteomes" id="UP001497482">
    <property type="component" value="Chromosome 19"/>
</dbReference>
<proteinExistence type="predicted"/>
<dbReference type="InterPro" id="IPR003879">
    <property type="entry name" value="Butyrophylin_SPRY"/>
</dbReference>
<dbReference type="CDD" id="cd13733">
    <property type="entry name" value="SPRY_PRY_C-I_1"/>
    <property type="match status" value="1"/>
</dbReference>
<dbReference type="InterPro" id="IPR050143">
    <property type="entry name" value="TRIM/RBCC"/>
</dbReference>
<dbReference type="SMART" id="SM00589">
    <property type="entry name" value="PRY"/>
    <property type="match status" value="1"/>
</dbReference>
<dbReference type="InterPro" id="IPR003877">
    <property type="entry name" value="SPRY_dom"/>
</dbReference>
<dbReference type="FunFam" id="2.60.120.920:FF:000004">
    <property type="entry name" value="Butyrophilin subfamily 1 member A1"/>
    <property type="match status" value="1"/>
</dbReference>
<protein>
    <recommendedName>
        <fullName evidence="1">B30.2/SPRY domain-containing protein</fullName>
    </recommendedName>
</protein>
<keyword evidence="3" id="KW-1185">Reference proteome</keyword>
<dbReference type="AlphaFoldDB" id="A0AAV2KKX1"/>
<reference evidence="2 3" key="1">
    <citation type="submission" date="2024-04" db="EMBL/GenBank/DDBJ databases">
        <authorList>
            <person name="Waldvogel A.-M."/>
            <person name="Schoenle A."/>
        </authorList>
    </citation>
    <scope>NUCLEOTIDE SEQUENCE [LARGE SCALE GENOMIC DNA]</scope>
</reference>
<evidence type="ECO:0000313" key="3">
    <source>
        <dbReference type="Proteomes" id="UP001497482"/>
    </source>
</evidence>
<feature type="domain" description="B30.2/SPRY" evidence="1">
    <location>
        <begin position="10"/>
        <end position="206"/>
    </location>
</feature>